<sequence>MLSPLPRRTLLSTAGAATLATLATACQGAGPPTPPGGSSAAPRTARGNAVTPSPAPSPRARDLSALARSLEGPLIRPQDPAYPTARQLYNPRFDAHRPAAVAYVAHEADVREALAYARATRTPVSIRNGGHSYTGWSSGTDRLILDVSKLATLTTGPGHSATIGAGAKLIDVYRALATKAARTIPAGSCPTVGISGLVLGGGHGVVSRAYGLTCDSLTAATLVTADGTTLRCTGTENPDLFWALRGAGHGQFGVVTELRFRTHPAPDTVTGYLSWPWSKASAVLAAWQEWGPDQPDEIWSSAHASVGAAGGSPTFSVALFSLGSRADLANAVDRLADRAGSAPRSAGFRPRGYLEGMLQYAGCADFSEAQCRLPGSTPGRDPQGVLNRETYDSRSDFFARSLSPAGIRTLLTGVENFTRVTAAQGGGAATVALTALGGAVNRVAPDATAFVHRNMRMLAQYTASWRPQTPGAAQQKWLAGTHASMRRHASGSAYQNYPDATLPDWRRAYYGSAAGRLTALKARYDPARLFEFPQAL</sequence>
<name>A0A7X0HDU4_9ACTN</name>
<comment type="cofactor">
    <cofactor evidence="1">
        <name>FAD</name>
        <dbReference type="ChEBI" id="CHEBI:57692"/>
    </cofactor>
</comment>
<dbReference type="Gene3D" id="3.30.43.10">
    <property type="entry name" value="Uridine Diphospho-n-acetylenolpyruvylglucosamine Reductase, domain 2"/>
    <property type="match status" value="1"/>
</dbReference>
<dbReference type="PROSITE" id="PS51318">
    <property type="entry name" value="TAT"/>
    <property type="match status" value="1"/>
</dbReference>
<dbReference type="Gene3D" id="3.30.465.10">
    <property type="match status" value="1"/>
</dbReference>
<keyword evidence="10" id="KW-1185">Reference proteome</keyword>
<dbReference type="Proteomes" id="UP000540423">
    <property type="component" value="Unassembled WGS sequence"/>
</dbReference>
<dbReference type="InterPro" id="IPR016166">
    <property type="entry name" value="FAD-bd_PCMH"/>
</dbReference>
<dbReference type="InterPro" id="IPR006311">
    <property type="entry name" value="TAT_signal"/>
</dbReference>
<feature type="chain" id="PRO_5030827331" evidence="7">
    <location>
        <begin position="26"/>
        <end position="536"/>
    </location>
</feature>
<evidence type="ECO:0000256" key="7">
    <source>
        <dbReference type="SAM" id="SignalP"/>
    </source>
</evidence>
<evidence type="ECO:0000259" key="8">
    <source>
        <dbReference type="PROSITE" id="PS51387"/>
    </source>
</evidence>
<dbReference type="Pfam" id="PF01565">
    <property type="entry name" value="FAD_binding_4"/>
    <property type="match status" value="1"/>
</dbReference>
<dbReference type="PROSITE" id="PS51387">
    <property type="entry name" value="FAD_PCMH"/>
    <property type="match status" value="1"/>
</dbReference>
<keyword evidence="7" id="KW-0732">Signal</keyword>
<dbReference type="InterPro" id="IPR006094">
    <property type="entry name" value="Oxid_FAD_bind_N"/>
</dbReference>
<evidence type="ECO:0000256" key="1">
    <source>
        <dbReference type="ARBA" id="ARBA00001974"/>
    </source>
</evidence>
<evidence type="ECO:0000256" key="6">
    <source>
        <dbReference type="SAM" id="MobiDB-lite"/>
    </source>
</evidence>
<organism evidence="9 10">
    <name type="scientific">Streptomyces candidus</name>
    <dbReference type="NCBI Taxonomy" id="67283"/>
    <lineage>
        <taxon>Bacteria</taxon>
        <taxon>Bacillati</taxon>
        <taxon>Actinomycetota</taxon>
        <taxon>Actinomycetes</taxon>
        <taxon>Kitasatosporales</taxon>
        <taxon>Streptomycetaceae</taxon>
        <taxon>Streptomyces</taxon>
    </lineage>
</organism>
<dbReference type="PANTHER" id="PTHR42973">
    <property type="entry name" value="BINDING OXIDOREDUCTASE, PUTATIVE (AFU_ORTHOLOGUE AFUA_1G17690)-RELATED"/>
    <property type="match status" value="1"/>
</dbReference>
<dbReference type="InterPro" id="IPR016167">
    <property type="entry name" value="FAD-bd_PCMH_sub1"/>
</dbReference>
<feature type="region of interest" description="Disordered" evidence="6">
    <location>
        <begin position="25"/>
        <end position="60"/>
    </location>
</feature>
<dbReference type="Pfam" id="PF08031">
    <property type="entry name" value="BBE"/>
    <property type="match status" value="1"/>
</dbReference>
<dbReference type="RefSeq" id="WP_229923510.1">
    <property type="nucleotide sequence ID" value="NZ_BNBN01000007.1"/>
</dbReference>
<dbReference type="SUPFAM" id="SSF56176">
    <property type="entry name" value="FAD-binding/transporter-associated domain-like"/>
    <property type="match status" value="1"/>
</dbReference>
<dbReference type="InterPro" id="IPR050416">
    <property type="entry name" value="FAD-linked_Oxidoreductase"/>
</dbReference>
<feature type="domain" description="FAD-binding PCMH-type" evidence="8">
    <location>
        <begin position="93"/>
        <end position="265"/>
    </location>
</feature>
<feature type="signal peptide" evidence="7">
    <location>
        <begin position="1"/>
        <end position="25"/>
    </location>
</feature>
<evidence type="ECO:0000256" key="3">
    <source>
        <dbReference type="ARBA" id="ARBA00022630"/>
    </source>
</evidence>
<dbReference type="GO" id="GO:0016491">
    <property type="term" value="F:oxidoreductase activity"/>
    <property type="evidence" value="ECO:0007669"/>
    <property type="project" value="UniProtKB-KW"/>
</dbReference>
<gene>
    <name evidence="9" type="ORF">HNQ79_002232</name>
</gene>
<dbReference type="PROSITE" id="PS51257">
    <property type="entry name" value="PROKAR_LIPOPROTEIN"/>
    <property type="match status" value="1"/>
</dbReference>
<feature type="compositionally biased region" description="Low complexity" evidence="6">
    <location>
        <begin position="25"/>
        <end position="42"/>
    </location>
</feature>
<evidence type="ECO:0000313" key="9">
    <source>
        <dbReference type="EMBL" id="MBB6435775.1"/>
    </source>
</evidence>
<dbReference type="EMBL" id="JACHEM010000004">
    <property type="protein sequence ID" value="MBB6435775.1"/>
    <property type="molecule type" value="Genomic_DNA"/>
</dbReference>
<dbReference type="AlphaFoldDB" id="A0A7X0HDU4"/>
<keyword evidence="5" id="KW-0560">Oxidoreductase</keyword>
<dbReference type="PANTHER" id="PTHR42973:SF39">
    <property type="entry name" value="FAD-BINDING PCMH-TYPE DOMAIN-CONTAINING PROTEIN"/>
    <property type="match status" value="1"/>
</dbReference>
<comment type="caution">
    <text evidence="9">The sequence shown here is derived from an EMBL/GenBank/DDBJ whole genome shotgun (WGS) entry which is preliminary data.</text>
</comment>
<reference evidence="9 10" key="1">
    <citation type="submission" date="2020-08" db="EMBL/GenBank/DDBJ databases">
        <title>Genomic Encyclopedia of Type Strains, Phase IV (KMG-IV): sequencing the most valuable type-strain genomes for metagenomic binning, comparative biology and taxonomic classification.</title>
        <authorList>
            <person name="Goeker M."/>
        </authorList>
    </citation>
    <scope>NUCLEOTIDE SEQUENCE [LARGE SCALE GENOMIC DNA]</scope>
    <source>
        <strain evidence="9 10">DSM 40141</strain>
    </source>
</reference>
<dbReference type="InterPro" id="IPR016169">
    <property type="entry name" value="FAD-bd_PCMH_sub2"/>
</dbReference>
<evidence type="ECO:0000256" key="4">
    <source>
        <dbReference type="ARBA" id="ARBA00022827"/>
    </source>
</evidence>
<keyword evidence="4" id="KW-0274">FAD</keyword>
<evidence type="ECO:0000256" key="2">
    <source>
        <dbReference type="ARBA" id="ARBA00005466"/>
    </source>
</evidence>
<proteinExistence type="inferred from homology"/>
<comment type="similarity">
    <text evidence="2">Belongs to the oxygen-dependent FAD-linked oxidoreductase family.</text>
</comment>
<dbReference type="Gene3D" id="3.40.462.20">
    <property type="match status" value="1"/>
</dbReference>
<protein>
    <submittedName>
        <fullName evidence="9">FAD/FMN-containing dehydrogenase</fullName>
    </submittedName>
</protein>
<evidence type="ECO:0000256" key="5">
    <source>
        <dbReference type="ARBA" id="ARBA00023002"/>
    </source>
</evidence>
<dbReference type="InterPro" id="IPR036318">
    <property type="entry name" value="FAD-bd_PCMH-like_sf"/>
</dbReference>
<evidence type="ECO:0000313" key="10">
    <source>
        <dbReference type="Proteomes" id="UP000540423"/>
    </source>
</evidence>
<dbReference type="InterPro" id="IPR012951">
    <property type="entry name" value="BBE"/>
</dbReference>
<dbReference type="GO" id="GO:0071949">
    <property type="term" value="F:FAD binding"/>
    <property type="evidence" value="ECO:0007669"/>
    <property type="project" value="InterPro"/>
</dbReference>
<accession>A0A7X0HDU4</accession>
<keyword evidence="3" id="KW-0285">Flavoprotein</keyword>